<evidence type="ECO:0000256" key="2">
    <source>
        <dbReference type="ARBA" id="ARBA00048488"/>
    </source>
</evidence>
<dbReference type="Gene3D" id="2.170.150.20">
    <property type="entry name" value="Peptide methionine sulfoxide reductase"/>
    <property type="match status" value="1"/>
</dbReference>
<dbReference type="PROSITE" id="PS51790">
    <property type="entry name" value="MSRB"/>
    <property type="match status" value="1"/>
</dbReference>
<evidence type="ECO:0000256" key="3">
    <source>
        <dbReference type="HAMAP-Rule" id="MF_01400"/>
    </source>
</evidence>
<organism evidence="6 7">
    <name type="scientific">Lacihabitans lacunae</name>
    <dbReference type="NCBI Taxonomy" id="1028214"/>
    <lineage>
        <taxon>Bacteria</taxon>
        <taxon>Pseudomonadati</taxon>
        <taxon>Bacteroidota</taxon>
        <taxon>Cytophagia</taxon>
        <taxon>Cytophagales</taxon>
        <taxon>Leadbetterellaceae</taxon>
        <taxon>Lacihabitans</taxon>
    </lineage>
</organism>
<dbReference type="Proteomes" id="UP001595616">
    <property type="component" value="Unassembled WGS sequence"/>
</dbReference>
<feature type="binding site" evidence="3">
    <location>
        <position position="129"/>
    </location>
    <ligand>
        <name>Zn(2+)</name>
        <dbReference type="ChEBI" id="CHEBI:29105"/>
    </ligand>
</feature>
<dbReference type="HAMAP" id="MF_01400">
    <property type="entry name" value="MsrB"/>
    <property type="match status" value="1"/>
</dbReference>
<evidence type="ECO:0000256" key="4">
    <source>
        <dbReference type="SAM" id="SignalP"/>
    </source>
</evidence>
<dbReference type="InterPro" id="IPR028427">
    <property type="entry name" value="Met_Sox_Rdtase_MsrB"/>
</dbReference>
<keyword evidence="7" id="KW-1185">Reference proteome</keyword>
<dbReference type="NCBIfam" id="TIGR00357">
    <property type="entry name" value="peptide-methionine (R)-S-oxide reductase MsrB"/>
    <property type="match status" value="1"/>
</dbReference>
<dbReference type="InterPro" id="IPR002579">
    <property type="entry name" value="Met_Sox_Rdtase_MsrB_dom"/>
</dbReference>
<accession>A0ABV7YV56</accession>
<feature type="chain" id="PRO_5045652435" description="Peptide methionine sulfoxide reductase MsrB" evidence="4">
    <location>
        <begin position="20"/>
        <end position="161"/>
    </location>
</feature>
<comment type="similarity">
    <text evidence="3">Belongs to the MsrB Met sulfoxide reductase family.</text>
</comment>
<evidence type="ECO:0000259" key="5">
    <source>
        <dbReference type="PROSITE" id="PS51790"/>
    </source>
</evidence>
<comment type="catalytic activity">
    <reaction evidence="2 3">
        <text>L-methionyl-[protein] + [thioredoxin]-disulfide + H2O = L-methionyl-(R)-S-oxide-[protein] + [thioredoxin]-dithiol</text>
        <dbReference type="Rhea" id="RHEA:24164"/>
        <dbReference type="Rhea" id="RHEA-COMP:10698"/>
        <dbReference type="Rhea" id="RHEA-COMP:10700"/>
        <dbReference type="Rhea" id="RHEA-COMP:12313"/>
        <dbReference type="Rhea" id="RHEA-COMP:12314"/>
        <dbReference type="ChEBI" id="CHEBI:15377"/>
        <dbReference type="ChEBI" id="CHEBI:16044"/>
        <dbReference type="ChEBI" id="CHEBI:29950"/>
        <dbReference type="ChEBI" id="CHEBI:45764"/>
        <dbReference type="ChEBI" id="CHEBI:50058"/>
        <dbReference type="EC" id="1.8.4.12"/>
    </reaction>
</comment>
<name>A0ABV7YV56_9BACT</name>
<dbReference type="EMBL" id="JBHRYQ010000001">
    <property type="protein sequence ID" value="MFC3809803.1"/>
    <property type="molecule type" value="Genomic_DNA"/>
</dbReference>
<feature type="active site" description="Nucleophile" evidence="3">
    <location>
        <position position="149"/>
    </location>
</feature>
<evidence type="ECO:0000313" key="6">
    <source>
        <dbReference type="EMBL" id="MFC3809803.1"/>
    </source>
</evidence>
<protein>
    <recommendedName>
        <fullName evidence="3">Peptide methionine sulfoxide reductase MsrB</fullName>
        <ecNumber evidence="3">1.8.4.12</ecNumber>
    </recommendedName>
    <alternativeName>
        <fullName evidence="3">Peptide-methionine (R)-S-oxide reductase</fullName>
    </alternativeName>
</protein>
<dbReference type="SUPFAM" id="SSF51316">
    <property type="entry name" value="Mss4-like"/>
    <property type="match status" value="1"/>
</dbReference>
<gene>
    <name evidence="3 6" type="primary">msrB</name>
    <name evidence="6" type="ORF">ACFOOI_03975</name>
</gene>
<dbReference type="PANTHER" id="PTHR10173:SF52">
    <property type="entry name" value="METHIONINE-R-SULFOXIDE REDUCTASE B1"/>
    <property type="match status" value="1"/>
</dbReference>
<dbReference type="PANTHER" id="PTHR10173">
    <property type="entry name" value="METHIONINE SULFOXIDE REDUCTASE"/>
    <property type="match status" value="1"/>
</dbReference>
<keyword evidence="3" id="KW-0479">Metal-binding</keyword>
<dbReference type="InterPro" id="IPR011057">
    <property type="entry name" value="Mss4-like_sf"/>
</dbReference>
<feature type="signal peptide" evidence="4">
    <location>
        <begin position="1"/>
        <end position="19"/>
    </location>
</feature>
<evidence type="ECO:0000256" key="1">
    <source>
        <dbReference type="ARBA" id="ARBA00023002"/>
    </source>
</evidence>
<dbReference type="Pfam" id="PF01641">
    <property type="entry name" value="SelR"/>
    <property type="match status" value="1"/>
</dbReference>
<dbReference type="EC" id="1.8.4.12" evidence="3"/>
<feature type="binding site" evidence="3">
    <location>
        <position position="80"/>
    </location>
    <ligand>
        <name>Zn(2+)</name>
        <dbReference type="ChEBI" id="CHEBI:29105"/>
    </ligand>
</feature>
<keyword evidence="4" id="KW-0732">Signal</keyword>
<keyword evidence="3" id="KW-0862">Zinc</keyword>
<feature type="binding site" evidence="3">
    <location>
        <position position="77"/>
    </location>
    <ligand>
        <name>Zn(2+)</name>
        <dbReference type="ChEBI" id="CHEBI:29105"/>
    </ligand>
</feature>
<keyword evidence="1 3" id="KW-0560">Oxidoreductase</keyword>
<dbReference type="PROSITE" id="PS51257">
    <property type="entry name" value="PROKAR_LIPOPROTEIN"/>
    <property type="match status" value="1"/>
</dbReference>
<proteinExistence type="inferred from homology"/>
<evidence type="ECO:0000313" key="7">
    <source>
        <dbReference type="Proteomes" id="UP001595616"/>
    </source>
</evidence>
<sequence>MKKYLAICFGLVMIVSCQAQNKKTKEVDCNISKITKSDKEWRSQLTAEQYDVARKSGTERAFTGIYWDNHEKGTYVCIGCGLPLFGSETKFESGTGWPSFWKPLEACNVEVGTDKSYGMVRDEVRCRRCDSHLGHVFNDGPKPTGLRYCLNSASLKFVAKK</sequence>
<feature type="binding site" evidence="3">
    <location>
        <position position="126"/>
    </location>
    <ligand>
        <name>Zn(2+)</name>
        <dbReference type="ChEBI" id="CHEBI:29105"/>
    </ligand>
</feature>
<comment type="cofactor">
    <cofactor evidence="3">
        <name>Zn(2+)</name>
        <dbReference type="ChEBI" id="CHEBI:29105"/>
    </cofactor>
    <text evidence="3">Binds 1 zinc ion per subunit. The zinc ion is important for the structural integrity of the protein.</text>
</comment>
<dbReference type="RefSeq" id="WP_379835322.1">
    <property type="nucleotide sequence ID" value="NZ_JBHRYQ010000001.1"/>
</dbReference>
<reference evidence="7" key="1">
    <citation type="journal article" date="2019" name="Int. J. Syst. Evol. Microbiol.">
        <title>The Global Catalogue of Microorganisms (GCM) 10K type strain sequencing project: providing services to taxonomists for standard genome sequencing and annotation.</title>
        <authorList>
            <consortium name="The Broad Institute Genomics Platform"/>
            <consortium name="The Broad Institute Genome Sequencing Center for Infectious Disease"/>
            <person name="Wu L."/>
            <person name="Ma J."/>
        </authorList>
    </citation>
    <scope>NUCLEOTIDE SEQUENCE [LARGE SCALE GENOMIC DNA]</scope>
    <source>
        <strain evidence="7">CECT 7956</strain>
    </source>
</reference>
<comment type="caution">
    <text evidence="6">The sequence shown here is derived from an EMBL/GenBank/DDBJ whole genome shotgun (WGS) entry which is preliminary data.</text>
</comment>
<feature type="domain" description="MsrB" evidence="5">
    <location>
        <begin position="38"/>
        <end position="160"/>
    </location>
</feature>
<dbReference type="GO" id="GO:0033743">
    <property type="term" value="F:peptide-methionine (R)-S-oxide reductase activity"/>
    <property type="evidence" value="ECO:0007669"/>
    <property type="project" value="UniProtKB-EC"/>
</dbReference>